<dbReference type="Proteomes" id="UP000054516">
    <property type="component" value="Unassembled WGS sequence"/>
</dbReference>
<sequence>MPGQAVQVNVKATFSYSSPRHQPQDGWSKHILDSSQFCRQIGQVASKPFN</sequence>
<reference evidence="1" key="1">
    <citation type="submission" date="2016-03" db="EMBL/GenBank/DDBJ databases">
        <title>Draft genome sequence of Rosellinia necatrix.</title>
        <authorList>
            <person name="Kanematsu S."/>
        </authorList>
    </citation>
    <scope>NUCLEOTIDE SEQUENCE [LARGE SCALE GENOMIC DNA]</scope>
    <source>
        <strain evidence="1">W97</strain>
    </source>
</reference>
<organism evidence="1">
    <name type="scientific">Rosellinia necatrix</name>
    <name type="common">White root-rot fungus</name>
    <dbReference type="NCBI Taxonomy" id="77044"/>
    <lineage>
        <taxon>Eukaryota</taxon>
        <taxon>Fungi</taxon>
        <taxon>Dikarya</taxon>
        <taxon>Ascomycota</taxon>
        <taxon>Pezizomycotina</taxon>
        <taxon>Sordariomycetes</taxon>
        <taxon>Xylariomycetidae</taxon>
        <taxon>Xylariales</taxon>
        <taxon>Xylariaceae</taxon>
        <taxon>Rosellinia</taxon>
    </lineage>
</organism>
<evidence type="ECO:0000313" key="2">
    <source>
        <dbReference type="Proteomes" id="UP000054516"/>
    </source>
</evidence>
<dbReference type="AlphaFoldDB" id="A0A1S8A7A5"/>
<keyword evidence="2" id="KW-1185">Reference proteome</keyword>
<proteinExistence type="predicted"/>
<dbReference type="EMBL" id="DF977461">
    <property type="protein sequence ID" value="GAW25941.1"/>
    <property type="molecule type" value="Genomic_DNA"/>
</dbReference>
<accession>A0A1S8A7A5</accession>
<gene>
    <name evidence="1" type="ORF">SAMD00023353_1601190</name>
</gene>
<protein>
    <submittedName>
        <fullName evidence="1">Uncharacterized protein</fullName>
    </submittedName>
</protein>
<name>A0A1S8A7A5_ROSNE</name>
<evidence type="ECO:0000313" key="1">
    <source>
        <dbReference type="EMBL" id="GAW25941.1"/>
    </source>
</evidence>